<evidence type="ECO:0000313" key="9">
    <source>
        <dbReference type="Proteomes" id="UP000427769"/>
    </source>
</evidence>
<evidence type="ECO:0000256" key="4">
    <source>
        <dbReference type="ARBA" id="ARBA00023004"/>
    </source>
</evidence>
<evidence type="ECO:0000256" key="1">
    <source>
        <dbReference type="ARBA" id="ARBA00001966"/>
    </source>
</evidence>
<dbReference type="SUPFAM" id="SSF52242">
    <property type="entry name" value="Cobalamin (vitamin B12)-binding domain"/>
    <property type="match status" value="1"/>
</dbReference>
<dbReference type="InterPro" id="IPR006638">
    <property type="entry name" value="Elp3/MiaA/NifB-like_rSAM"/>
</dbReference>
<feature type="domain" description="B12-binding" evidence="6">
    <location>
        <begin position="3"/>
        <end position="178"/>
    </location>
</feature>
<dbReference type="GO" id="GO:0003824">
    <property type="term" value="F:catalytic activity"/>
    <property type="evidence" value="ECO:0007669"/>
    <property type="project" value="InterPro"/>
</dbReference>
<evidence type="ECO:0000259" key="6">
    <source>
        <dbReference type="PROSITE" id="PS51332"/>
    </source>
</evidence>
<dbReference type="SUPFAM" id="SSF102114">
    <property type="entry name" value="Radical SAM enzymes"/>
    <property type="match status" value="1"/>
</dbReference>
<proteinExistence type="predicted"/>
<dbReference type="OrthoDB" id="9804952at2"/>
<keyword evidence="4" id="KW-0408">Iron</keyword>
<dbReference type="EMBL" id="AP021875">
    <property type="protein sequence ID" value="BBO78854.1"/>
    <property type="molecule type" value="Genomic_DNA"/>
</dbReference>
<dbReference type="GO" id="GO:0046872">
    <property type="term" value="F:metal ion binding"/>
    <property type="evidence" value="ECO:0007669"/>
    <property type="project" value="UniProtKB-KW"/>
</dbReference>
<dbReference type="PANTHER" id="PTHR43409:SF16">
    <property type="entry name" value="SLR0320 PROTEIN"/>
    <property type="match status" value="1"/>
</dbReference>
<dbReference type="Gene3D" id="3.40.50.280">
    <property type="entry name" value="Cobalamin-binding domain"/>
    <property type="match status" value="1"/>
</dbReference>
<dbReference type="CDD" id="cd02068">
    <property type="entry name" value="radical_SAM_B12_BD"/>
    <property type="match status" value="1"/>
</dbReference>
<dbReference type="InterPro" id="IPR051198">
    <property type="entry name" value="BchE-like"/>
</dbReference>
<dbReference type="PROSITE" id="PS51918">
    <property type="entry name" value="RADICAL_SAM"/>
    <property type="match status" value="1"/>
</dbReference>
<dbReference type="Pfam" id="PF02310">
    <property type="entry name" value="B12-binding"/>
    <property type="match status" value="1"/>
</dbReference>
<dbReference type="KEGG" id="dwd:DSCW_62710"/>
<gene>
    <name evidence="8" type="ORF">DSCW_62710</name>
</gene>
<reference evidence="8 9" key="1">
    <citation type="submission" date="2019-11" db="EMBL/GenBank/DDBJ databases">
        <title>Comparative genomics of hydrocarbon-degrading Desulfosarcina strains.</title>
        <authorList>
            <person name="Watanabe M."/>
            <person name="Kojima H."/>
            <person name="Fukui M."/>
        </authorList>
    </citation>
    <scope>NUCLEOTIDE SEQUENCE [LARGE SCALE GENOMIC DNA]</scope>
    <source>
        <strain evidence="8 9">PP31</strain>
    </source>
</reference>
<dbReference type="PANTHER" id="PTHR43409">
    <property type="entry name" value="ANAEROBIC MAGNESIUM-PROTOPORPHYRIN IX MONOMETHYL ESTER CYCLASE-RELATED"/>
    <property type="match status" value="1"/>
</dbReference>
<dbReference type="RefSeq" id="WP_155307444.1">
    <property type="nucleotide sequence ID" value="NZ_AP021875.1"/>
</dbReference>
<dbReference type="SMART" id="SM00729">
    <property type="entry name" value="Elp3"/>
    <property type="match status" value="1"/>
</dbReference>
<dbReference type="AlphaFoldDB" id="A0A5K7ZKT8"/>
<keyword evidence="5" id="KW-0411">Iron-sulfur</keyword>
<dbReference type="CDD" id="cd01335">
    <property type="entry name" value="Radical_SAM"/>
    <property type="match status" value="1"/>
</dbReference>
<dbReference type="SFLD" id="SFLDG01082">
    <property type="entry name" value="B12-binding_domain_containing"/>
    <property type="match status" value="1"/>
</dbReference>
<name>A0A5K7ZKT8_9BACT</name>
<dbReference type="PROSITE" id="PS51332">
    <property type="entry name" value="B12_BINDING"/>
    <property type="match status" value="1"/>
</dbReference>
<dbReference type="InterPro" id="IPR036724">
    <property type="entry name" value="Cobalamin-bd_sf"/>
</dbReference>
<dbReference type="Pfam" id="PF04055">
    <property type="entry name" value="Radical_SAM"/>
    <property type="match status" value="1"/>
</dbReference>
<evidence type="ECO:0000256" key="5">
    <source>
        <dbReference type="ARBA" id="ARBA00023014"/>
    </source>
</evidence>
<accession>A0A5K7ZKT8</accession>
<protein>
    <submittedName>
        <fullName evidence="8">B12-binding domain-containing radical SAM protein</fullName>
    </submittedName>
</protein>
<dbReference type="Proteomes" id="UP000427769">
    <property type="component" value="Chromosome"/>
</dbReference>
<dbReference type="InterPro" id="IPR058240">
    <property type="entry name" value="rSAM_sf"/>
</dbReference>
<evidence type="ECO:0000256" key="3">
    <source>
        <dbReference type="ARBA" id="ARBA00022723"/>
    </source>
</evidence>
<organism evidence="8 9">
    <name type="scientific">Desulfosarcina widdelii</name>
    <dbReference type="NCBI Taxonomy" id="947919"/>
    <lineage>
        <taxon>Bacteria</taxon>
        <taxon>Pseudomonadati</taxon>
        <taxon>Thermodesulfobacteriota</taxon>
        <taxon>Desulfobacteria</taxon>
        <taxon>Desulfobacterales</taxon>
        <taxon>Desulfosarcinaceae</taxon>
        <taxon>Desulfosarcina</taxon>
    </lineage>
</organism>
<dbReference type="SFLD" id="SFLDG01123">
    <property type="entry name" value="methyltransferase_(Class_B)"/>
    <property type="match status" value="1"/>
</dbReference>
<dbReference type="GO" id="GO:0005829">
    <property type="term" value="C:cytosol"/>
    <property type="evidence" value="ECO:0007669"/>
    <property type="project" value="TreeGrafter"/>
</dbReference>
<feature type="domain" description="Radical SAM core" evidence="7">
    <location>
        <begin position="221"/>
        <end position="448"/>
    </location>
</feature>
<comment type="cofactor">
    <cofactor evidence="1">
        <name>[4Fe-4S] cluster</name>
        <dbReference type="ChEBI" id="CHEBI:49883"/>
    </cofactor>
</comment>
<evidence type="ECO:0000259" key="7">
    <source>
        <dbReference type="PROSITE" id="PS51918"/>
    </source>
</evidence>
<dbReference type="InterPro" id="IPR023404">
    <property type="entry name" value="rSAM_horseshoe"/>
</dbReference>
<evidence type="ECO:0000313" key="8">
    <source>
        <dbReference type="EMBL" id="BBO78854.1"/>
    </source>
</evidence>
<keyword evidence="3" id="KW-0479">Metal-binding</keyword>
<dbReference type="InterPro" id="IPR007197">
    <property type="entry name" value="rSAM"/>
</dbReference>
<dbReference type="InterPro" id="IPR006158">
    <property type="entry name" value="Cobalamin-bd"/>
</dbReference>
<keyword evidence="2" id="KW-0949">S-adenosyl-L-methionine</keyword>
<keyword evidence="9" id="KW-1185">Reference proteome</keyword>
<dbReference type="InterPro" id="IPR034466">
    <property type="entry name" value="Methyltransferase_Class_B"/>
</dbReference>
<dbReference type="Gene3D" id="3.80.30.20">
    <property type="entry name" value="tm_1862 like domain"/>
    <property type="match status" value="1"/>
</dbReference>
<dbReference type="GO" id="GO:0031419">
    <property type="term" value="F:cobalamin binding"/>
    <property type="evidence" value="ECO:0007669"/>
    <property type="project" value="InterPro"/>
</dbReference>
<evidence type="ECO:0000256" key="2">
    <source>
        <dbReference type="ARBA" id="ARBA00022691"/>
    </source>
</evidence>
<sequence>MVDILLIQPPIADFYHTAKRTVPYGLASVAAAVAEKGFSVAILDAMATGKSRVVAPPPELYGLEPYYGRADRSPFSLFHHFRRYGYSPEHIGREIKKSGAFLVGIASLFTAYSDMALSVARTAKASLPDCTVVLGGHHPTALPEAVMAEPSVDLVLRGEGEASLPALAAALQAGEEPGDVPGIVLRRPDGELQISEPALCIDPERLPVPAFSLVRRKFYQRWGRDCLAIAATRGCPLACSYCATGRDSWMGFRKRSVAAVLREIRAAARGRQVGFIDFEDENLTMDRRWFLELMGGIREIFGEDPPELRAMNGLFPPSLDTEVIRAMAKSGFKTLNLSLGSSAPEQLKRFNRPDVRASFDRALASSSGEGLSAVGYIIVGAPEQDPLQSVDDLLFLARRPVLAGVSVFYPAPGSVDYARCRDLGLLPESFAGMRATALPIDQRTSRTDSATLLRLGRILNYMKRLREKGIPIPRPAASGPRLDPDLDRQQIGLQLLAAFLFDGGIRGVEADGRVYDHRVSAHLCRRFLDGLTSVQ</sequence>
<dbReference type="GO" id="GO:0051539">
    <property type="term" value="F:4 iron, 4 sulfur cluster binding"/>
    <property type="evidence" value="ECO:0007669"/>
    <property type="project" value="UniProtKB-KW"/>
</dbReference>
<dbReference type="SFLD" id="SFLDS00029">
    <property type="entry name" value="Radical_SAM"/>
    <property type="match status" value="1"/>
</dbReference>